<feature type="compositionally biased region" description="Polar residues" evidence="1">
    <location>
        <begin position="910"/>
        <end position="943"/>
    </location>
</feature>
<feature type="compositionally biased region" description="Low complexity" evidence="1">
    <location>
        <begin position="944"/>
        <end position="965"/>
    </location>
</feature>
<feature type="region of interest" description="Disordered" evidence="1">
    <location>
        <begin position="1045"/>
        <end position="1090"/>
    </location>
</feature>
<feature type="compositionally biased region" description="Polar residues" evidence="1">
    <location>
        <begin position="409"/>
        <end position="422"/>
    </location>
</feature>
<feature type="compositionally biased region" description="Polar residues" evidence="1">
    <location>
        <begin position="16"/>
        <end position="53"/>
    </location>
</feature>
<dbReference type="EMBL" id="ADAS02000068">
    <property type="protein sequence ID" value="OAV92192.1"/>
    <property type="molecule type" value="Genomic_DNA"/>
</dbReference>
<feature type="compositionally biased region" description="Polar residues" evidence="1">
    <location>
        <begin position="373"/>
        <end position="402"/>
    </location>
</feature>
<feature type="compositionally biased region" description="Polar residues" evidence="1">
    <location>
        <begin position="305"/>
        <end position="316"/>
    </location>
</feature>
<proteinExistence type="predicted"/>
<feature type="region of interest" description="Disordered" evidence="1">
    <location>
        <begin position="609"/>
        <end position="650"/>
    </location>
</feature>
<accession>A0A180GIM6</accession>
<feature type="region of interest" description="Disordered" evidence="1">
    <location>
        <begin position="1"/>
        <end position="594"/>
    </location>
</feature>
<feature type="compositionally biased region" description="Basic and acidic residues" evidence="1">
    <location>
        <begin position="445"/>
        <end position="457"/>
    </location>
</feature>
<feature type="region of interest" description="Disordered" evidence="1">
    <location>
        <begin position="779"/>
        <end position="1005"/>
    </location>
</feature>
<evidence type="ECO:0000256" key="2">
    <source>
        <dbReference type="SAM" id="Phobius"/>
    </source>
</evidence>
<gene>
    <name evidence="3" type="ORF">PTTG_27741</name>
</gene>
<feature type="compositionally biased region" description="Low complexity" evidence="1">
    <location>
        <begin position="177"/>
        <end position="190"/>
    </location>
</feature>
<feature type="compositionally biased region" description="Low complexity" evidence="1">
    <location>
        <begin position="617"/>
        <end position="627"/>
    </location>
</feature>
<feature type="compositionally biased region" description="Polar residues" evidence="1">
    <location>
        <begin position="634"/>
        <end position="644"/>
    </location>
</feature>
<organism evidence="3">
    <name type="scientific">Puccinia triticina (isolate 1-1 / race 1 (BBBD))</name>
    <name type="common">Brown leaf rust fungus</name>
    <dbReference type="NCBI Taxonomy" id="630390"/>
    <lineage>
        <taxon>Eukaryota</taxon>
        <taxon>Fungi</taxon>
        <taxon>Dikarya</taxon>
        <taxon>Basidiomycota</taxon>
        <taxon>Pucciniomycotina</taxon>
        <taxon>Pucciniomycetes</taxon>
        <taxon>Pucciniales</taxon>
        <taxon>Pucciniaceae</taxon>
        <taxon>Puccinia</taxon>
    </lineage>
</organism>
<reference evidence="3" key="1">
    <citation type="submission" date="2009-11" db="EMBL/GenBank/DDBJ databases">
        <authorList>
            <consortium name="The Broad Institute Genome Sequencing Platform"/>
            <person name="Ward D."/>
            <person name="Feldgarden M."/>
            <person name="Earl A."/>
            <person name="Young S.K."/>
            <person name="Zeng Q."/>
            <person name="Koehrsen M."/>
            <person name="Alvarado L."/>
            <person name="Berlin A."/>
            <person name="Bochicchio J."/>
            <person name="Borenstein D."/>
            <person name="Chapman S.B."/>
            <person name="Chen Z."/>
            <person name="Engels R."/>
            <person name="Freedman E."/>
            <person name="Gellesch M."/>
            <person name="Goldberg J."/>
            <person name="Griggs A."/>
            <person name="Gujja S."/>
            <person name="Heilman E."/>
            <person name="Heiman D."/>
            <person name="Hepburn T."/>
            <person name="Howarth C."/>
            <person name="Jen D."/>
            <person name="Larson L."/>
            <person name="Lewis B."/>
            <person name="Mehta T."/>
            <person name="Park D."/>
            <person name="Pearson M."/>
            <person name="Roberts A."/>
            <person name="Saif S."/>
            <person name="Shea T."/>
            <person name="Shenoy N."/>
            <person name="Sisk P."/>
            <person name="Stolte C."/>
            <person name="Sykes S."/>
            <person name="Thomson T."/>
            <person name="Walk T."/>
            <person name="White J."/>
            <person name="Yandava C."/>
            <person name="Izard J."/>
            <person name="Baranova O.V."/>
            <person name="Blanton J.M."/>
            <person name="Tanner A.C."/>
            <person name="Dewhirst F.E."/>
            <person name="Haas B."/>
            <person name="Nusbaum C."/>
            <person name="Birren B."/>
        </authorList>
    </citation>
    <scope>NUCLEOTIDE SEQUENCE [LARGE SCALE GENOMIC DNA]</scope>
    <source>
        <strain evidence="3">1-1 BBBD Race 1</strain>
    </source>
</reference>
<sequence length="1263" mass="132768">MSRFSAFNSFGDPQDHATNSATFNSTKQMQQESSANQLRNSSPLTTDDANNPSKHGPSTLHSGFSATSISPTGQHDNAGAHSLNGSPDLPFDTDSPLTELANTVGSDANSPNPQVINPISQAISNIGPLPATSNSAGNLPTTPTSFDSLHQASSATSTGPTGHADHSAPAPINNDISSLFSSLPTTPTSSQPGKPSRKGKPASDLTSGLQALPIDPLARLESSDTGSYQKGQSRTKTNNSQLQPNHNSLTGADGDQINQNTSAFGPLLDTSNADDKTHTVLDDFAPSPKSSKAASGNPTRHADQSTHVPSTQSARITQGAEISSNINGTSSVSSSFPASLASSQQQKASAKGKSAADDMSELHDLPADFPGSFDSSVTSSYGNDRTPQPIDNSRSQVTPQTETTREESTQLNATAHGQSTVNEKAEWQGLPGDLPGSASVIDNNGDDRRPKNVDNSRWKTTPQTTTTREEYSSQQQETANQQTNETSTSYPVVTSASSTASRKSGVKTPKDQASQVSSSDGRSGDGLGSLFPGIIPTLNSTLSDLTAPVDHVSPSEPFSSSAASRKPPAGTPKDRTSQVSSSDGQSGDSLGSLFPGIIPTLNSSLSDLTAPVDHVSPSEPFSSSAASRKPPAKDQTSQVSTPDGLNSPLREIIPTLNSTLSNLTSLVDLPPPCRVAHNSKGPNTQTFPQIGCRNSTELYALNQTGLGNLKSPAALQQSAQHSSGYSTKADLNNVAPLPINGNTGKNYYNTAANSKPPVNNQALSSDTAMGLNSSNLALGGLASPKTKSLDKEPPARLSALPSGGPSMPNNSSSSDALLQASMSSSSSTDTRTKETQDSTRTVSDSREPFLNSETKTTATNEQESSAKHQTSNEWRIAVQNSSSGFSGQQLSKTPARTVGQPLQDSKRIATYNSTQSFNLTRSHATSEQVDSSQPGKSVRTSTASQSNIRSSAHSQSSSTESSSGSPVRKEDERKSAAAEKSPASSSWIGQTLLPSSSPSKEQGYQVSTGGKITVISVGLGFSIGVLILALVGGVMKRRMLRKHRQTALQISRPKSQLGGEDQPGSSGFSSPRTSNIDEGLHPSYPSLDPEYQIPLDEEARIEPQRSGSYQIHSAGLRDRYDSYASSFGNFAPPRPDRSHLPHYSGQFASYPQEYLAPGPPGRRSDGTSVIPITFNQPHFGGAYEPRLGPLDFEEEGGYGPAEDLPHSGTQWIPRPHDEPEDDCGTEVATRFTSDGETMIEDGADVPPVPPLTWDRLAPVNNTQ</sequence>
<evidence type="ECO:0000313" key="4">
    <source>
        <dbReference type="EnsemblFungi" id="PTTG_27741-t43_1-p1"/>
    </source>
</evidence>
<feature type="compositionally biased region" description="Basic and acidic residues" evidence="1">
    <location>
        <begin position="354"/>
        <end position="366"/>
    </location>
</feature>
<dbReference type="OrthoDB" id="2505491at2759"/>
<feature type="compositionally biased region" description="Basic and acidic residues" evidence="1">
    <location>
        <begin position="967"/>
        <end position="977"/>
    </location>
</feature>
<feature type="compositionally biased region" description="Low complexity" evidence="1">
    <location>
        <begin position="577"/>
        <end position="593"/>
    </location>
</feature>
<protein>
    <submittedName>
        <fullName evidence="3 4">Uncharacterized protein</fullName>
    </submittedName>
</protein>
<feature type="compositionally biased region" description="Polar residues" evidence="1">
    <location>
        <begin position="223"/>
        <end position="263"/>
    </location>
</feature>
<feature type="compositionally biased region" description="Polar residues" evidence="1">
    <location>
        <begin position="490"/>
        <end position="502"/>
    </location>
</feature>
<dbReference type="AlphaFoldDB" id="A0A180GIM6"/>
<evidence type="ECO:0000313" key="5">
    <source>
        <dbReference type="Proteomes" id="UP000005240"/>
    </source>
</evidence>
<dbReference type="Proteomes" id="UP000005240">
    <property type="component" value="Unassembled WGS sequence"/>
</dbReference>
<feature type="compositionally biased region" description="Low complexity" evidence="1">
    <location>
        <begin position="554"/>
        <end position="564"/>
    </location>
</feature>
<feature type="compositionally biased region" description="Low complexity" evidence="1">
    <location>
        <begin position="460"/>
        <end position="489"/>
    </location>
</feature>
<dbReference type="VEuPathDB" id="FungiDB:PTTG_27741"/>
<name>A0A180GIM6_PUCT1</name>
<reference evidence="3" key="2">
    <citation type="submission" date="2016-05" db="EMBL/GenBank/DDBJ databases">
        <title>Comparative analysis highlights variable genome content of wheat rusts and divergence of the mating loci.</title>
        <authorList>
            <person name="Cuomo C.A."/>
            <person name="Bakkeren G."/>
            <person name="Szabo L."/>
            <person name="Khalil H."/>
            <person name="Joly D."/>
            <person name="Goldberg J."/>
            <person name="Young S."/>
            <person name="Zeng Q."/>
            <person name="Fellers J."/>
        </authorList>
    </citation>
    <scope>NUCLEOTIDE SEQUENCE [LARGE SCALE GENOMIC DNA]</scope>
    <source>
        <strain evidence="3">1-1 BBBD Race 1</strain>
    </source>
</reference>
<feature type="compositionally biased region" description="Polar residues" evidence="1">
    <location>
        <begin position="1063"/>
        <end position="1076"/>
    </location>
</feature>
<feature type="compositionally biased region" description="Polar residues" evidence="1">
    <location>
        <begin position="851"/>
        <end position="894"/>
    </location>
</feature>
<reference evidence="4" key="4">
    <citation type="submission" date="2025-05" db="UniProtKB">
        <authorList>
            <consortium name="EnsemblFungi"/>
        </authorList>
    </citation>
    <scope>IDENTIFICATION</scope>
    <source>
        <strain evidence="4">isolate 1-1 / race 1 (BBBD)</strain>
    </source>
</reference>
<keyword evidence="2" id="KW-0812">Transmembrane</keyword>
<feature type="compositionally biased region" description="Polar residues" evidence="1">
    <location>
        <begin position="131"/>
        <end position="160"/>
    </location>
</feature>
<keyword evidence="5" id="KW-1185">Reference proteome</keyword>
<evidence type="ECO:0000256" key="1">
    <source>
        <dbReference type="SAM" id="MobiDB-lite"/>
    </source>
</evidence>
<feature type="compositionally biased region" description="Low complexity" evidence="1">
    <location>
        <begin position="322"/>
        <end position="353"/>
    </location>
</feature>
<feature type="compositionally biased region" description="Low complexity" evidence="1">
    <location>
        <begin position="801"/>
        <end position="829"/>
    </location>
</feature>
<feature type="region of interest" description="Disordered" evidence="1">
    <location>
        <begin position="1194"/>
        <end position="1263"/>
    </location>
</feature>
<feature type="compositionally biased region" description="Polar residues" evidence="1">
    <location>
        <begin position="100"/>
        <end position="124"/>
    </location>
</feature>
<feature type="compositionally biased region" description="Basic and acidic residues" evidence="1">
    <location>
        <begin position="830"/>
        <end position="847"/>
    </location>
</feature>
<feature type="compositionally biased region" description="Low complexity" evidence="1">
    <location>
        <begin position="285"/>
        <end position="295"/>
    </location>
</feature>
<feature type="region of interest" description="Disordered" evidence="1">
    <location>
        <begin position="717"/>
        <end position="737"/>
    </location>
</feature>
<evidence type="ECO:0000313" key="3">
    <source>
        <dbReference type="EMBL" id="OAV92192.1"/>
    </source>
</evidence>
<feature type="compositionally biased region" description="Polar residues" evidence="1">
    <location>
        <begin position="717"/>
        <end position="730"/>
    </location>
</feature>
<dbReference type="EnsemblFungi" id="PTTG_27741-t43_1">
    <property type="protein sequence ID" value="PTTG_27741-t43_1-p1"/>
    <property type="gene ID" value="PTTG_27741"/>
</dbReference>
<keyword evidence="2" id="KW-1133">Transmembrane helix</keyword>
<reference evidence="4 5" key="3">
    <citation type="journal article" date="2017" name="G3 (Bethesda)">
        <title>Comparative analysis highlights variable genome content of wheat rusts and divergence of the mating loci.</title>
        <authorList>
            <person name="Cuomo C.A."/>
            <person name="Bakkeren G."/>
            <person name="Khalil H.B."/>
            <person name="Panwar V."/>
            <person name="Joly D."/>
            <person name="Linning R."/>
            <person name="Sakthikumar S."/>
            <person name="Song X."/>
            <person name="Adiconis X."/>
            <person name="Fan L."/>
            <person name="Goldberg J.M."/>
            <person name="Levin J.Z."/>
            <person name="Young S."/>
            <person name="Zeng Q."/>
            <person name="Anikster Y."/>
            <person name="Bruce M."/>
            <person name="Wang M."/>
            <person name="Yin C."/>
            <person name="McCallum B."/>
            <person name="Szabo L.J."/>
            <person name="Hulbert S."/>
            <person name="Chen X."/>
            <person name="Fellers J.P."/>
        </authorList>
    </citation>
    <scope>NUCLEOTIDE SEQUENCE</scope>
    <source>
        <strain evidence="5">Isolate 1-1 / race 1 (BBBD)</strain>
        <strain evidence="4">isolate 1-1 / race 1 (BBBD)</strain>
    </source>
</reference>
<feature type="transmembrane region" description="Helical" evidence="2">
    <location>
        <begin position="1012"/>
        <end position="1035"/>
    </location>
</feature>
<feature type="compositionally biased region" description="Polar residues" evidence="1">
    <location>
        <begin position="59"/>
        <end position="75"/>
    </location>
</feature>
<feature type="compositionally biased region" description="Polar residues" evidence="1">
    <location>
        <begin position="987"/>
        <end position="1005"/>
    </location>
</feature>
<keyword evidence="2" id="KW-0472">Membrane</keyword>